<dbReference type="InterPro" id="IPR036052">
    <property type="entry name" value="TrpB-like_PALP_sf"/>
</dbReference>
<dbReference type="EMBL" id="AUZY01011393">
    <property type="protein sequence ID" value="EQD34783.1"/>
    <property type="molecule type" value="Genomic_DNA"/>
</dbReference>
<reference evidence="2" key="1">
    <citation type="submission" date="2013-08" db="EMBL/GenBank/DDBJ databases">
        <authorList>
            <person name="Mendez C."/>
            <person name="Richter M."/>
            <person name="Ferrer M."/>
            <person name="Sanchez J."/>
        </authorList>
    </citation>
    <scope>NUCLEOTIDE SEQUENCE</scope>
</reference>
<dbReference type="Gene3D" id="3.40.50.1100">
    <property type="match status" value="2"/>
</dbReference>
<evidence type="ECO:0000259" key="1">
    <source>
        <dbReference type="Pfam" id="PF00291"/>
    </source>
</evidence>
<proteinExistence type="predicted"/>
<accession>T0YNW9</accession>
<gene>
    <name evidence="2" type="ORF">B1B_17063</name>
</gene>
<protein>
    <submittedName>
        <fullName evidence="2">Cysteine synthase protein</fullName>
    </submittedName>
</protein>
<evidence type="ECO:0000313" key="2">
    <source>
        <dbReference type="EMBL" id="EQD34783.1"/>
    </source>
</evidence>
<sequence length="53" mass="5723">MRGRPAIAPDILALIGNTPLVRLGRVARDEPFQLLGKLEYLNPGGSVKDRIGP</sequence>
<name>T0YNW9_9ZZZZ</name>
<feature type="non-terminal residue" evidence="2">
    <location>
        <position position="53"/>
    </location>
</feature>
<organism evidence="2">
    <name type="scientific">mine drainage metagenome</name>
    <dbReference type="NCBI Taxonomy" id="410659"/>
    <lineage>
        <taxon>unclassified sequences</taxon>
        <taxon>metagenomes</taxon>
        <taxon>ecological metagenomes</taxon>
    </lineage>
</organism>
<feature type="domain" description="Tryptophan synthase beta chain-like PALP" evidence="1">
    <location>
        <begin position="13"/>
        <end position="51"/>
    </location>
</feature>
<dbReference type="Pfam" id="PF00291">
    <property type="entry name" value="PALP"/>
    <property type="match status" value="1"/>
</dbReference>
<dbReference type="InterPro" id="IPR001926">
    <property type="entry name" value="TrpB-like_PALP"/>
</dbReference>
<reference evidence="2" key="2">
    <citation type="journal article" date="2014" name="ISME J.">
        <title>Microbial stratification in low pH oxic and suboxic macroscopic growths along an acid mine drainage.</title>
        <authorList>
            <person name="Mendez-Garcia C."/>
            <person name="Mesa V."/>
            <person name="Sprenger R.R."/>
            <person name="Richter M."/>
            <person name="Diez M.S."/>
            <person name="Solano J."/>
            <person name="Bargiela R."/>
            <person name="Golyshina O.V."/>
            <person name="Manteca A."/>
            <person name="Ramos J.L."/>
            <person name="Gallego J.R."/>
            <person name="Llorente I."/>
            <person name="Martins Dos Santos V.A."/>
            <person name="Jensen O.N."/>
            <person name="Pelaez A.I."/>
            <person name="Sanchez J."/>
            <person name="Ferrer M."/>
        </authorList>
    </citation>
    <scope>NUCLEOTIDE SEQUENCE</scope>
</reference>
<comment type="caution">
    <text evidence="2">The sequence shown here is derived from an EMBL/GenBank/DDBJ whole genome shotgun (WGS) entry which is preliminary data.</text>
</comment>
<dbReference type="AlphaFoldDB" id="T0YNW9"/>
<dbReference type="SUPFAM" id="SSF53686">
    <property type="entry name" value="Tryptophan synthase beta subunit-like PLP-dependent enzymes"/>
    <property type="match status" value="1"/>
</dbReference>